<protein>
    <submittedName>
        <fullName evidence="1">Uncharacterized protein</fullName>
    </submittedName>
</protein>
<evidence type="ECO:0000313" key="2">
    <source>
        <dbReference type="Proteomes" id="UP001058974"/>
    </source>
</evidence>
<dbReference type="Gramene" id="Psat06G0503700-T1">
    <property type="protein sequence ID" value="KAI5399938.1"/>
    <property type="gene ID" value="KIW84_065037"/>
</dbReference>
<dbReference type="EMBL" id="JAMSHJ010000006">
    <property type="protein sequence ID" value="KAI5399938.1"/>
    <property type="molecule type" value="Genomic_DNA"/>
</dbReference>
<evidence type="ECO:0000313" key="1">
    <source>
        <dbReference type="EMBL" id="KAI5399938.1"/>
    </source>
</evidence>
<reference evidence="1 2" key="1">
    <citation type="journal article" date="2022" name="Nat. Genet.">
        <title>Improved pea reference genome and pan-genome highlight genomic features and evolutionary characteristics.</title>
        <authorList>
            <person name="Yang T."/>
            <person name="Liu R."/>
            <person name="Luo Y."/>
            <person name="Hu S."/>
            <person name="Wang D."/>
            <person name="Wang C."/>
            <person name="Pandey M.K."/>
            <person name="Ge S."/>
            <person name="Xu Q."/>
            <person name="Li N."/>
            <person name="Li G."/>
            <person name="Huang Y."/>
            <person name="Saxena R.K."/>
            <person name="Ji Y."/>
            <person name="Li M."/>
            <person name="Yan X."/>
            <person name="He Y."/>
            <person name="Liu Y."/>
            <person name="Wang X."/>
            <person name="Xiang C."/>
            <person name="Varshney R.K."/>
            <person name="Ding H."/>
            <person name="Gao S."/>
            <person name="Zong X."/>
        </authorList>
    </citation>
    <scope>NUCLEOTIDE SEQUENCE [LARGE SCALE GENOMIC DNA]</scope>
    <source>
        <strain evidence="1 2">cv. Zhongwan 6</strain>
    </source>
</reference>
<organism evidence="1 2">
    <name type="scientific">Pisum sativum</name>
    <name type="common">Garden pea</name>
    <name type="synonym">Lathyrus oleraceus</name>
    <dbReference type="NCBI Taxonomy" id="3888"/>
    <lineage>
        <taxon>Eukaryota</taxon>
        <taxon>Viridiplantae</taxon>
        <taxon>Streptophyta</taxon>
        <taxon>Embryophyta</taxon>
        <taxon>Tracheophyta</taxon>
        <taxon>Spermatophyta</taxon>
        <taxon>Magnoliopsida</taxon>
        <taxon>eudicotyledons</taxon>
        <taxon>Gunneridae</taxon>
        <taxon>Pentapetalae</taxon>
        <taxon>rosids</taxon>
        <taxon>fabids</taxon>
        <taxon>Fabales</taxon>
        <taxon>Fabaceae</taxon>
        <taxon>Papilionoideae</taxon>
        <taxon>50 kb inversion clade</taxon>
        <taxon>NPAAA clade</taxon>
        <taxon>Hologalegina</taxon>
        <taxon>IRL clade</taxon>
        <taxon>Fabeae</taxon>
        <taxon>Lathyrus</taxon>
    </lineage>
</organism>
<proteinExistence type="predicted"/>
<keyword evidence="2" id="KW-1185">Reference proteome</keyword>
<dbReference type="Proteomes" id="UP001058974">
    <property type="component" value="Chromosome 6"/>
</dbReference>
<gene>
    <name evidence="1" type="ORF">KIW84_065037</name>
</gene>
<name>A0A9D5A9U6_PEA</name>
<sequence length="195" mass="22448">MEKFDRRNTYQYKLRESKFDELKKLGSMLPVKLNPYVYAVMVQPFPKNVVLQYAHSGAPLAPNMQPGGHFSQDGTPAAQTLNPNLMYHMFPQFMPQPMPDQNVVQPPPRVATQRVPGINQPRPAEYQLLKEQIRAIEGFSILGLNARELCLSLNVFLPQKFKVLDQPKYKGLSCPRSKITMKCRKMDSYIDNCWF</sequence>
<dbReference type="AlphaFoldDB" id="A0A9D5A9U6"/>
<comment type="caution">
    <text evidence="1">The sequence shown here is derived from an EMBL/GenBank/DDBJ whole genome shotgun (WGS) entry which is preliminary data.</text>
</comment>
<accession>A0A9D5A9U6</accession>